<dbReference type="InterPro" id="IPR005814">
    <property type="entry name" value="Aminotrans_3"/>
</dbReference>
<evidence type="ECO:0000256" key="8">
    <source>
        <dbReference type="RuleBase" id="RU003560"/>
    </source>
</evidence>
<keyword evidence="5" id="KW-0808">Transferase</keyword>
<reference evidence="9 10" key="1">
    <citation type="submission" date="2016-10" db="EMBL/GenBank/DDBJ databases">
        <authorList>
            <person name="de Groot N.N."/>
        </authorList>
    </citation>
    <scope>NUCLEOTIDE SEQUENCE [LARGE SCALE GENOMIC DNA]</scope>
    <source>
        <strain evidence="9 10">GAS522</strain>
    </source>
</reference>
<dbReference type="GO" id="GO:0030170">
    <property type="term" value="F:pyridoxal phosphate binding"/>
    <property type="evidence" value="ECO:0007669"/>
    <property type="project" value="InterPro"/>
</dbReference>
<dbReference type="OrthoDB" id="9801834at2"/>
<dbReference type="InterPro" id="IPR015421">
    <property type="entry name" value="PyrdxlP-dep_Trfase_major"/>
</dbReference>
<keyword evidence="4" id="KW-0032">Aminotransferase</keyword>
<dbReference type="InterPro" id="IPR015422">
    <property type="entry name" value="PyrdxlP-dep_Trfase_small"/>
</dbReference>
<comment type="similarity">
    <text evidence="8">Belongs to the class-III pyridoxal-phosphate-dependent aminotransferase family.</text>
</comment>
<dbReference type="NCBIfam" id="TIGR01885">
    <property type="entry name" value="Orn_aminotrans"/>
    <property type="match status" value="1"/>
</dbReference>
<evidence type="ECO:0000256" key="5">
    <source>
        <dbReference type="ARBA" id="ARBA00022679"/>
    </source>
</evidence>
<dbReference type="AlphaFoldDB" id="A0A1M7FMH5"/>
<dbReference type="EMBL" id="FNTI01000001">
    <property type="protein sequence ID" value="SEE09523.1"/>
    <property type="molecule type" value="Genomic_DNA"/>
</dbReference>
<dbReference type="EC" id="2.6.1.13" evidence="3"/>
<dbReference type="UniPathway" id="UPA00098">
    <property type="reaction ID" value="UER00358"/>
</dbReference>
<dbReference type="FunFam" id="3.40.640.10:FF:000011">
    <property type="entry name" value="Ornithine aminotransferase"/>
    <property type="match status" value="1"/>
</dbReference>
<dbReference type="Proteomes" id="UP000183208">
    <property type="component" value="Unassembled WGS sequence"/>
</dbReference>
<evidence type="ECO:0000256" key="1">
    <source>
        <dbReference type="ARBA" id="ARBA00001933"/>
    </source>
</evidence>
<dbReference type="InterPro" id="IPR015424">
    <property type="entry name" value="PyrdxlP-dep_Trfase"/>
</dbReference>
<dbReference type="PANTHER" id="PTHR11986">
    <property type="entry name" value="AMINOTRANSFERASE CLASS III"/>
    <property type="match status" value="1"/>
</dbReference>
<comment type="pathway">
    <text evidence="2">Amino-acid biosynthesis; L-proline biosynthesis; L-glutamate 5-semialdehyde from L-ornithine: step 1/1.</text>
</comment>
<dbReference type="CDD" id="cd00610">
    <property type="entry name" value="OAT_like"/>
    <property type="match status" value="1"/>
</dbReference>
<name>A0A1M7FMH5_9BRAD</name>
<evidence type="ECO:0000256" key="3">
    <source>
        <dbReference type="ARBA" id="ARBA00012924"/>
    </source>
</evidence>
<keyword evidence="6 8" id="KW-0663">Pyridoxal phosphate</keyword>
<sequence length="417" mass="44275">MSGDRAINASLEARFGAGNYAPLPVTIVRGEGVYVWDDSGRRYIDMMGAYSAVSFGHCHPRLVKALTEQAQRLDTISRAYFSDRLGPFLARACTLTGMDAALPMNSGAEAVETALKAARKWAYKVKGVPAGRAEIIAAEGNFHGRTISIVGFSSVAQYRDGFGPFPPGFKLVPFGDAGALAAAMTAETAAFLIEPIQGEGGINVPPPGYLSEVARICRANNVLLLCDEVQSGLGRTGRLLACQHDGVQPDGLMLGKALGGGLLPVSLFLARRDVMDVFTPGDHGSTFGGNPIAAAVGLAALDTLIDERLVEHAAAVGAHLLRRLASIDNPVIREVRGRGLFAGVELHRDMADAGALVRRLFQSGVLTKDTHRNTIRFAPPLIISESQVDWAVDRFAEVLEEVASSSVEAHHEQGAHS</sequence>
<dbReference type="SUPFAM" id="SSF53383">
    <property type="entry name" value="PLP-dependent transferases"/>
    <property type="match status" value="1"/>
</dbReference>
<organism evidence="9 10">
    <name type="scientific">Bradyrhizobium lablabi</name>
    <dbReference type="NCBI Taxonomy" id="722472"/>
    <lineage>
        <taxon>Bacteria</taxon>
        <taxon>Pseudomonadati</taxon>
        <taxon>Pseudomonadota</taxon>
        <taxon>Alphaproteobacteria</taxon>
        <taxon>Hyphomicrobiales</taxon>
        <taxon>Nitrobacteraceae</taxon>
        <taxon>Bradyrhizobium</taxon>
    </lineage>
</organism>
<dbReference type="InterPro" id="IPR010164">
    <property type="entry name" value="Orn_aminotrans"/>
</dbReference>
<evidence type="ECO:0000313" key="9">
    <source>
        <dbReference type="EMBL" id="SEE09523.1"/>
    </source>
</evidence>
<protein>
    <recommendedName>
        <fullName evidence="3">ornithine aminotransferase</fullName>
        <ecNumber evidence="3">2.6.1.13</ecNumber>
    </recommendedName>
    <alternativeName>
        <fullName evidence="7">Ornithine--oxo-acid aminotransferase</fullName>
    </alternativeName>
</protein>
<dbReference type="GO" id="GO:0055129">
    <property type="term" value="P:L-proline biosynthetic process"/>
    <property type="evidence" value="ECO:0007669"/>
    <property type="project" value="UniProtKB-UniPathway"/>
</dbReference>
<proteinExistence type="inferred from homology"/>
<evidence type="ECO:0000256" key="2">
    <source>
        <dbReference type="ARBA" id="ARBA00004998"/>
    </source>
</evidence>
<dbReference type="PIRSF" id="PIRSF000521">
    <property type="entry name" value="Transaminase_4ab_Lys_Orn"/>
    <property type="match status" value="1"/>
</dbReference>
<evidence type="ECO:0000256" key="6">
    <source>
        <dbReference type="ARBA" id="ARBA00022898"/>
    </source>
</evidence>
<evidence type="ECO:0000256" key="4">
    <source>
        <dbReference type="ARBA" id="ARBA00022576"/>
    </source>
</evidence>
<dbReference type="InterPro" id="IPR049704">
    <property type="entry name" value="Aminotrans_3_PPA_site"/>
</dbReference>
<dbReference type="PROSITE" id="PS00600">
    <property type="entry name" value="AA_TRANSFER_CLASS_3"/>
    <property type="match status" value="1"/>
</dbReference>
<dbReference type="GO" id="GO:0004587">
    <property type="term" value="F:ornithine aminotransferase activity"/>
    <property type="evidence" value="ECO:0007669"/>
    <property type="project" value="UniProtKB-EC"/>
</dbReference>
<dbReference type="Gene3D" id="3.90.1150.10">
    <property type="entry name" value="Aspartate Aminotransferase, domain 1"/>
    <property type="match status" value="1"/>
</dbReference>
<dbReference type="Gene3D" id="3.40.640.10">
    <property type="entry name" value="Type I PLP-dependent aspartate aminotransferase-like (Major domain)"/>
    <property type="match status" value="1"/>
</dbReference>
<dbReference type="PANTHER" id="PTHR11986:SF18">
    <property type="entry name" value="ORNITHINE AMINOTRANSFERASE, MITOCHONDRIAL"/>
    <property type="match status" value="1"/>
</dbReference>
<gene>
    <name evidence="9" type="ORF">SAMN05444171_6239</name>
</gene>
<evidence type="ECO:0000256" key="7">
    <source>
        <dbReference type="ARBA" id="ARBA00030587"/>
    </source>
</evidence>
<dbReference type="GO" id="GO:0042802">
    <property type="term" value="F:identical protein binding"/>
    <property type="evidence" value="ECO:0007669"/>
    <property type="project" value="TreeGrafter"/>
</dbReference>
<comment type="cofactor">
    <cofactor evidence="1">
        <name>pyridoxal 5'-phosphate</name>
        <dbReference type="ChEBI" id="CHEBI:597326"/>
    </cofactor>
</comment>
<evidence type="ECO:0000313" key="10">
    <source>
        <dbReference type="Proteomes" id="UP000183208"/>
    </source>
</evidence>
<dbReference type="Pfam" id="PF00202">
    <property type="entry name" value="Aminotran_3"/>
    <property type="match status" value="1"/>
</dbReference>
<dbReference type="InterPro" id="IPR050103">
    <property type="entry name" value="Class-III_PLP-dep_AT"/>
</dbReference>
<dbReference type="RefSeq" id="WP_074827285.1">
    <property type="nucleotide sequence ID" value="NZ_FNTI01000001.1"/>
</dbReference>
<accession>A0A1M7FMH5</accession>